<dbReference type="InterPro" id="IPR026992">
    <property type="entry name" value="DIOX_N"/>
</dbReference>
<protein>
    <recommendedName>
        <fullName evidence="4">Fe2OG dioxygenase domain-containing protein</fullName>
    </recommendedName>
</protein>
<dbReference type="InterPro" id="IPR027443">
    <property type="entry name" value="IPNS-like_sf"/>
</dbReference>
<feature type="domain" description="Fe2OG dioxygenase" evidence="4">
    <location>
        <begin position="139"/>
        <end position="239"/>
    </location>
</feature>
<organism evidence="5 6">
    <name type="scientific">Escallonia herrerae</name>
    <dbReference type="NCBI Taxonomy" id="1293975"/>
    <lineage>
        <taxon>Eukaryota</taxon>
        <taxon>Viridiplantae</taxon>
        <taxon>Streptophyta</taxon>
        <taxon>Embryophyta</taxon>
        <taxon>Tracheophyta</taxon>
        <taxon>Spermatophyta</taxon>
        <taxon>Magnoliopsida</taxon>
        <taxon>eudicotyledons</taxon>
        <taxon>Gunneridae</taxon>
        <taxon>Pentapetalae</taxon>
        <taxon>asterids</taxon>
        <taxon>campanulids</taxon>
        <taxon>Escalloniales</taxon>
        <taxon>Escalloniaceae</taxon>
        <taxon>Escallonia</taxon>
    </lineage>
</organism>
<dbReference type="PANTHER" id="PTHR47990">
    <property type="entry name" value="2-OXOGLUTARATE (2OG) AND FE(II)-DEPENDENT OXYGENASE SUPERFAMILY PROTEIN-RELATED"/>
    <property type="match status" value="1"/>
</dbReference>
<dbReference type="Pfam" id="PF03171">
    <property type="entry name" value="2OG-FeII_Oxy"/>
    <property type="match status" value="1"/>
</dbReference>
<keyword evidence="6" id="KW-1185">Reference proteome</keyword>
<dbReference type="InterPro" id="IPR005123">
    <property type="entry name" value="Oxoglu/Fe-dep_dioxygenase_dom"/>
</dbReference>
<dbReference type="InterPro" id="IPR050231">
    <property type="entry name" value="Iron_ascorbate_oxido_reductase"/>
</dbReference>
<evidence type="ECO:0000259" key="4">
    <source>
        <dbReference type="PROSITE" id="PS51471"/>
    </source>
</evidence>
<evidence type="ECO:0000256" key="1">
    <source>
        <dbReference type="ARBA" id="ARBA00022723"/>
    </source>
</evidence>
<comment type="similarity">
    <text evidence="3">Belongs to the iron/ascorbate-dependent oxidoreductase family.</text>
</comment>
<dbReference type="SUPFAM" id="SSF51197">
    <property type="entry name" value="Clavaminate synthase-like"/>
    <property type="match status" value="1"/>
</dbReference>
<dbReference type="InterPro" id="IPR044861">
    <property type="entry name" value="IPNS-like_FE2OG_OXY"/>
</dbReference>
<evidence type="ECO:0000313" key="6">
    <source>
        <dbReference type="Proteomes" id="UP001188597"/>
    </source>
</evidence>
<reference evidence="5" key="1">
    <citation type="submission" date="2022-12" db="EMBL/GenBank/DDBJ databases">
        <title>Draft genome assemblies for two species of Escallonia (Escalloniales).</title>
        <authorList>
            <person name="Chanderbali A."/>
            <person name="Dervinis C."/>
            <person name="Anghel I."/>
            <person name="Soltis D."/>
            <person name="Soltis P."/>
            <person name="Zapata F."/>
        </authorList>
    </citation>
    <scope>NUCLEOTIDE SEQUENCE</scope>
    <source>
        <strain evidence="5">UCBG64.0493</strain>
        <tissue evidence="5">Leaf</tissue>
    </source>
</reference>
<evidence type="ECO:0000256" key="2">
    <source>
        <dbReference type="ARBA" id="ARBA00023004"/>
    </source>
</evidence>
<dbReference type="GO" id="GO:0046872">
    <property type="term" value="F:metal ion binding"/>
    <property type="evidence" value="ECO:0007669"/>
    <property type="project" value="UniProtKB-KW"/>
</dbReference>
<keyword evidence="2 3" id="KW-0408">Iron</keyword>
<comment type="caution">
    <text evidence="5">The sequence shown here is derived from an EMBL/GenBank/DDBJ whole genome shotgun (WGS) entry which is preliminary data.</text>
</comment>
<keyword evidence="3" id="KW-0560">Oxidoreductase</keyword>
<keyword evidence="1 3" id="KW-0479">Metal-binding</keyword>
<sequence>MAISSITTVDFSSFLKEDGDEEGKQRVIEEVGKACREYGFFQLVNHGVPLDLMNRTVELSKTFMEYPTEEKLKCSPTSATLPTGYGRMDSMFGNNEWLMMSTLEESFDRFLKLGEIVEGIVNDCLGLPVDFLKQYNNDRSMDVMVAWHYPLAPGTELNLGREGHQDTNCITFLLQDEVGGLEVEKDGTWIPLSPMKGVLVVNIGVVIQVLTNKKLMAARHRVLRHEVRNRCSVAFFCSIEGDKWIEPLPQFTEEIGEAPKYRWFFFKEFLQARLQKEREPPSRREDVTTIDHYEIPA</sequence>
<dbReference type="AlphaFoldDB" id="A0AA89BB12"/>
<proteinExistence type="inferred from homology"/>
<dbReference type="Gene3D" id="2.60.120.330">
    <property type="entry name" value="B-lactam Antibiotic, Isopenicillin N Synthase, Chain"/>
    <property type="match status" value="1"/>
</dbReference>
<dbReference type="PROSITE" id="PS51471">
    <property type="entry name" value="FE2OG_OXY"/>
    <property type="match status" value="1"/>
</dbReference>
<gene>
    <name evidence="5" type="ORF">RJ639_039688</name>
</gene>
<dbReference type="Proteomes" id="UP001188597">
    <property type="component" value="Unassembled WGS sequence"/>
</dbReference>
<dbReference type="EMBL" id="JAVXUP010000334">
    <property type="protein sequence ID" value="KAK3030602.1"/>
    <property type="molecule type" value="Genomic_DNA"/>
</dbReference>
<evidence type="ECO:0000256" key="3">
    <source>
        <dbReference type="RuleBase" id="RU003682"/>
    </source>
</evidence>
<name>A0AA89BB12_9ASTE</name>
<dbReference type="Pfam" id="PF14226">
    <property type="entry name" value="DIOX_N"/>
    <property type="match status" value="1"/>
</dbReference>
<evidence type="ECO:0000313" key="5">
    <source>
        <dbReference type="EMBL" id="KAK3030602.1"/>
    </source>
</evidence>
<dbReference type="GO" id="GO:0016705">
    <property type="term" value="F:oxidoreductase activity, acting on paired donors, with incorporation or reduction of molecular oxygen"/>
    <property type="evidence" value="ECO:0007669"/>
    <property type="project" value="UniProtKB-ARBA"/>
</dbReference>
<accession>A0AA89BB12</accession>